<dbReference type="AlphaFoldDB" id="A0A5J4QKY2"/>
<evidence type="ECO:0000313" key="1">
    <source>
        <dbReference type="EMBL" id="KAA6322567.1"/>
    </source>
</evidence>
<organism evidence="1">
    <name type="scientific">termite gut metagenome</name>
    <dbReference type="NCBI Taxonomy" id="433724"/>
    <lineage>
        <taxon>unclassified sequences</taxon>
        <taxon>metagenomes</taxon>
        <taxon>organismal metagenomes</taxon>
    </lineage>
</organism>
<name>A0A5J4QKY2_9ZZZZ</name>
<accession>A0A5J4QKY2</accession>
<sequence>MSKFYLDRNADWQCVEFLARKNQFGYDQPLIRYSDDGRTGDHVKQFIDIAQKYYDAGDNKTAGVYLRSAFEFMLKRYCYKKLRVRFTIDSSEQKTGDFWSAINDFKAEEDACIAGTTKKVNAN</sequence>
<proteinExistence type="predicted"/>
<comment type="caution">
    <text evidence="1">The sequence shown here is derived from an EMBL/GenBank/DDBJ whole genome shotgun (WGS) entry which is preliminary data.</text>
</comment>
<gene>
    <name evidence="1" type="ORF">EZS27_027902</name>
</gene>
<dbReference type="EMBL" id="SNRY01003012">
    <property type="protein sequence ID" value="KAA6322567.1"/>
    <property type="molecule type" value="Genomic_DNA"/>
</dbReference>
<reference evidence="1" key="1">
    <citation type="submission" date="2019-03" db="EMBL/GenBank/DDBJ databases">
        <title>Single cell metagenomics reveals metabolic interactions within the superorganism composed of flagellate Streblomastix strix and complex community of Bacteroidetes bacteria on its surface.</title>
        <authorList>
            <person name="Treitli S.C."/>
            <person name="Kolisko M."/>
            <person name="Husnik F."/>
            <person name="Keeling P."/>
            <person name="Hampl V."/>
        </authorList>
    </citation>
    <scope>NUCLEOTIDE SEQUENCE</scope>
    <source>
        <strain evidence="1">STM</strain>
    </source>
</reference>
<protein>
    <submittedName>
        <fullName evidence="1">Uncharacterized protein</fullName>
    </submittedName>
</protein>